<feature type="region of interest" description="Disordered" evidence="1">
    <location>
        <begin position="1"/>
        <end position="21"/>
    </location>
</feature>
<organism evidence="2">
    <name type="scientific">Trichoplusia ni single nucleopolyhedrovirus</name>
    <dbReference type="NCBI Taxonomy" id="332054"/>
    <lineage>
        <taxon>Viruses</taxon>
        <taxon>Viruses incertae sedis</taxon>
        <taxon>Naldaviricetes</taxon>
        <taxon>Lefavirales</taxon>
        <taxon>Baculoviridae</taxon>
        <taxon>Alphabaculovirus</taxon>
        <taxon>Alphabaculovirus trini</taxon>
    </lineage>
</organism>
<sequence length="52" mass="6347">MNSRETVVCHNRTSRRRRRRKHDAILRQPDVCHPIRGHRRRLSSEVIVEGYR</sequence>
<evidence type="ECO:0000313" key="2">
    <source>
        <dbReference type="EMBL" id="QBI90274.1"/>
    </source>
</evidence>
<feature type="compositionally biased region" description="Basic residues" evidence="1">
    <location>
        <begin position="12"/>
        <end position="21"/>
    </location>
</feature>
<dbReference type="EMBL" id="MH577296">
    <property type="protein sequence ID" value="QBI90274.1"/>
    <property type="molecule type" value="Genomic_DNA"/>
</dbReference>
<evidence type="ECO:0000256" key="1">
    <source>
        <dbReference type="SAM" id="MobiDB-lite"/>
    </source>
</evidence>
<name>A0A481VAA9_9ABAC</name>
<accession>A0A481VAA9</accession>
<protein>
    <submittedName>
        <fullName evidence="2">Uncharacterized protein</fullName>
    </submittedName>
</protein>
<proteinExistence type="predicted"/>
<reference evidence="2" key="1">
    <citation type="submission" date="2018-07" db="EMBL/GenBank/DDBJ databases">
        <title>A new Alphabaculovirus highly virulent isolated from Trichoplusia ni (TnSNPV).</title>
        <authorList>
            <person name="Bivian-Hernandez M.D.L.A."/>
            <person name="Del Rincon-Castro M.C."/>
            <person name="Ibarra J.E."/>
        </authorList>
    </citation>
    <scope>NUCLEOTIDE SEQUENCE</scope>
    <source>
        <strain evidence="2">LBIV-4</strain>
    </source>
</reference>